<evidence type="ECO:0000256" key="4">
    <source>
        <dbReference type="ARBA" id="ARBA00023136"/>
    </source>
</evidence>
<dbReference type="Proteomes" id="UP000282323">
    <property type="component" value="Unassembled WGS sequence"/>
</dbReference>
<keyword evidence="2 5" id="KW-0812">Transmembrane</keyword>
<evidence type="ECO:0000313" key="7">
    <source>
        <dbReference type="EMBL" id="RQG96672.1"/>
    </source>
</evidence>
<feature type="domain" description="Sodium/calcium exchanger membrane region" evidence="6">
    <location>
        <begin position="7"/>
        <end position="119"/>
    </location>
</feature>
<name>A0A3N6ND17_NATCH</name>
<accession>A0A3N6ND17</accession>
<proteinExistence type="predicted"/>
<organism evidence="7 8">
    <name type="scientific">Natrarchaeobius chitinivorans</name>
    <dbReference type="NCBI Taxonomy" id="1679083"/>
    <lineage>
        <taxon>Archaea</taxon>
        <taxon>Methanobacteriati</taxon>
        <taxon>Methanobacteriota</taxon>
        <taxon>Stenosarchaea group</taxon>
        <taxon>Halobacteria</taxon>
        <taxon>Halobacteriales</taxon>
        <taxon>Natrialbaceae</taxon>
        <taxon>Natrarchaeobius</taxon>
    </lineage>
</organism>
<dbReference type="EMBL" id="REGA01000003">
    <property type="protein sequence ID" value="RQG96672.1"/>
    <property type="molecule type" value="Genomic_DNA"/>
</dbReference>
<keyword evidence="8" id="KW-1185">Reference proteome</keyword>
<dbReference type="PANTHER" id="PTHR10846:SF8">
    <property type="entry name" value="INNER MEMBRANE PROTEIN YRBG"/>
    <property type="match status" value="1"/>
</dbReference>
<keyword evidence="4 5" id="KW-0472">Membrane</keyword>
<dbReference type="GO" id="GO:0005886">
    <property type="term" value="C:plasma membrane"/>
    <property type="evidence" value="ECO:0007669"/>
    <property type="project" value="TreeGrafter"/>
</dbReference>
<feature type="transmembrane region" description="Helical" evidence="5">
    <location>
        <begin position="6"/>
        <end position="24"/>
    </location>
</feature>
<dbReference type="OrthoDB" id="142185at2157"/>
<feature type="transmembrane region" description="Helical" evidence="5">
    <location>
        <begin position="31"/>
        <end position="51"/>
    </location>
</feature>
<dbReference type="GO" id="GO:0005262">
    <property type="term" value="F:calcium channel activity"/>
    <property type="evidence" value="ECO:0007669"/>
    <property type="project" value="TreeGrafter"/>
</dbReference>
<evidence type="ECO:0000256" key="5">
    <source>
        <dbReference type="SAM" id="Phobius"/>
    </source>
</evidence>
<dbReference type="Pfam" id="PF01699">
    <property type="entry name" value="Na_Ca_ex"/>
    <property type="match status" value="1"/>
</dbReference>
<comment type="subcellular location">
    <subcellularLocation>
        <location evidence="1">Membrane</location>
        <topology evidence="1">Multi-pass membrane protein</topology>
    </subcellularLocation>
</comment>
<dbReference type="GO" id="GO:0008273">
    <property type="term" value="F:calcium, potassium:sodium antiporter activity"/>
    <property type="evidence" value="ECO:0007669"/>
    <property type="project" value="TreeGrafter"/>
</dbReference>
<dbReference type="GO" id="GO:0006874">
    <property type="term" value="P:intracellular calcium ion homeostasis"/>
    <property type="evidence" value="ECO:0007669"/>
    <property type="project" value="TreeGrafter"/>
</dbReference>
<comment type="caution">
    <text evidence="7">The sequence shown here is derived from an EMBL/GenBank/DDBJ whole genome shotgun (WGS) entry which is preliminary data.</text>
</comment>
<dbReference type="InterPro" id="IPR004481">
    <property type="entry name" value="K/Na/Ca-exchanger"/>
</dbReference>
<dbReference type="AlphaFoldDB" id="A0A3N6ND17"/>
<evidence type="ECO:0000256" key="2">
    <source>
        <dbReference type="ARBA" id="ARBA00022692"/>
    </source>
</evidence>
<dbReference type="RefSeq" id="WP_124194744.1">
    <property type="nucleotide sequence ID" value="NZ_REGA01000003.1"/>
</dbReference>
<sequence length="126" mass="12265">MVVGDVAALVAGTLALWIGARLLVTGASRLAGAAGVSPLVIGLTVVAFGTSAPEIVVSTGAALDGRGTLSIGNVVGSNVFDLLGVLGIAAVIRPTDVGPVVGFALAWLAVLTAFAAMVLATGQRVT</sequence>
<dbReference type="Gene3D" id="1.20.1420.30">
    <property type="entry name" value="NCX, central ion-binding region"/>
    <property type="match status" value="1"/>
</dbReference>
<feature type="transmembrane region" description="Helical" evidence="5">
    <location>
        <begin position="99"/>
        <end position="120"/>
    </location>
</feature>
<dbReference type="InterPro" id="IPR044880">
    <property type="entry name" value="NCX_ion-bd_dom_sf"/>
</dbReference>
<evidence type="ECO:0000313" key="8">
    <source>
        <dbReference type="Proteomes" id="UP000282323"/>
    </source>
</evidence>
<evidence type="ECO:0000259" key="6">
    <source>
        <dbReference type="Pfam" id="PF01699"/>
    </source>
</evidence>
<protein>
    <recommendedName>
        <fullName evidence="6">Sodium/calcium exchanger membrane region domain-containing protein</fullName>
    </recommendedName>
</protein>
<evidence type="ECO:0000256" key="3">
    <source>
        <dbReference type="ARBA" id="ARBA00022989"/>
    </source>
</evidence>
<dbReference type="InterPro" id="IPR004837">
    <property type="entry name" value="NaCa_Exmemb"/>
</dbReference>
<dbReference type="PANTHER" id="PTHR10846">
    <property type="entry name" value="SODIUM/POTASSIUM/CALCIUM EXCHANGER"/>
    <property type="match status" value="1"/>
</dbReference>
<keyword evidence="3 5" id="KW-1133">Transmembrane helix</keyword>
<reference evidence="7 8" key="1">
    <citation type="submission" date="2018-10" db="EMBL/GenBank/DDBJ databases">
        <title>Natrarchaeobius chitinivorans gen. nov., sp. nov., and Natrarchaeobius haloalkaliphilus sp. nov., alkaliphilic, chitin-utilizing haloarchaea from hypersaline alkaline lakes.</title>
        <authorList>
            <person name="Sorokin D.Y."/>
            <person name="Elcheninov A.G."/>
            <person name="Kostrikina N.A."/>
            <person name="Bale N.J."/>
            <person name="Sinninghe Damste J.S."/>
            <person name="Khijniak T.V."/>
            <person name="Kublanov I.V."/>
            <person name="Toshchakov S.V."/>
        </authorList>
    </citation>
    <scope>NUCLEOTIDE SEQUENCE [LARGE SCALE GENOMIC DNA]</scope>
    <source>
        <strain evidence="7 8">AArcht4T</strain>
    </source>
</reference>
<evidence type="ECO:0000256" key="1">
    <source>
        <dbReference type="ARBA" id="ARBA00004141"/>
    </source>
</evidence>
<feature type="transmembrane region" description="Helical" evidence="5">
    <location>
        <begin position="71"/>
        <end position="92"/>
    </location>
</feature>
<gene>
    <name evidence="7" type="ORF">EA473_06080</name>
</gene>